<feature type="signal peptide" evidence="1">
    <location>
        <begin position="1"/>
        <end position="21"/>
    </location>
</feature>
<protein>
    <submittedName>
        <fullName evidence="2">SAM dependent carboxyl methyltransferase</fullName>
    </submittedName>
</protein>
<dbReference type="EMBL" id="JAGRRH010000023">
    <property type="protein sequence ID" value="KAG7344505.1"/>
    <property type="molecule type" value="Genomic_DNA"/>
</dbReference>
<evidence type="ECO:0000256" key="1">
    <source>
        <dbReference type="SAM" id="SignalP"/>
    </source>
</evidence>
<dbReference type="InterPro" id="IPR005299">
    <property type="entry name" value="MeTrfase_7"/>
</dbReference>
<comment type="caution">
    <text evidence="2">The sequence shown here is derived from an EMBL/GenBank/DDBJ whole genome shotgun (WGS) entry which is preliminary data.</text>
</comment>
<dbReference type="OrthoDB" id="10261390at2759"/>
<dbReference type="AlphaFoldDB" id="A0A9K3KJP9"/>
<keyword evidence="2" id="KW-0489">Methyltransferase</keyword>
<proteinExistence type="predicted"/>
<dbReference type="PANTHER" id="PTHR31009">
    <property type="entry name" value="S-ADENOSYL-L-METHIONINE:CARBOXYL METHYLTRANSFERASE FAMILY PROTEIN"/>
    <property type="match status" value="1"/>
</dbReference>
<organism evidence="2 3">
    <name type="scientific">Nitzschia inconspicua</name>
    <dbReference type="NCBI Taxonomy" id="303405"/>
    <lineage>
        <taxon>Eukaryota</taxon>
        <taxon>Sar</taxon>
        <taxon>Stramenopiles</taxon>
        <taxon>Ochrophyta</taxon>
        <taxon>Bacillariophyta</taxon>
        <taxon>Bacillariophyceae</taxon>
        <taxon>Bacillariophycidae</taxon>
        <taxon>Bacillariales</taxon>
        <taxon>Bacillariaceae</taxon>
        <taxon>Nitzschia</taxon>
    </lineage>
</organism>
<dbReference type="Proteomes" id="UP000693970">
    <property type="component" value="Unassembled WGS sequence"/>
</dbReference>
<gene>
    <name evidence="2" type="ORF">IV203_022513</name>
</gene>
<keyword evidence="1" id="KW-0732">Signal</keyword>
<feature type="chain" id="PRO_5039922454" evidence="1">
    <location>
        <begin position="22"/>
        <end position="420"/>
    </location>
</feature>
<reference evidence="2" key="1">
    <citation type="journal article" date="2021" name="Sci. Rep.">
        <title>Diploid genomic architecture of Nitzschia inconspicua, an elite biomass production diatom.</title>
        <authorList>
            <person name="Oliver A."/>
            <person name="Podell S."/>
            <person name="Pinowska A."/>
            <person name="Traller J.C."/>
            <person name="Smith S.R."/>
            <person name="McClure R."/>
            <person name="Beliaev A."/>
            <person name="Bohutskyi P."/>
            <person name="Hill E.A."/>
            <person name="Rabines A."/>
            <person name="Zheng H."/>
            <person name="Allen L.Z."/>
            <person name="Kuo A."/>
            <person name="Grigoriev I.V."/>
            <person name="Allen A.E."/>
            <person name="Hazlebeck D."/>
            <person name="Allen E.E."/>
        </authorList>
    </citation>
    <scope>NUCLEOTIDE SEQUENCE</scope>
    <source>
        <strain evidence="2">Hildebrandi</strain>
    </source>
</reference>
<dbReference type="Pfam" id="PF03492">
    <property type="entry name" value="Methyltransf_7"/>
    <property type="match status" value="1"/>
</dbReference>
<accession>A0A9K3KJP9</accession>
<evidence type="ECO:0000313" key="3">
    <source>
        <dbReference type="Proteomes" id="UP000693970"/>
    </source>
</evidence>
<dbReference type="GO" id="GO:0008168">
    <property type="term" value="F:methyltransferase activity"/>
    <property type="evidence" value="ECO:0007669"/>
    <property type="project" value="UniProtKB-KW"/>
</dbReference>
<sequence>MKSSIFGTVVVPALLLQGVFSLSPSIDFSRSTTAIDSSVAFETTTADFERHSPVGKDGEGLYSASTKGCFDVIDTATPYVMQAIENIPSAKDSSNLFTVADFGTADGGTSLGLMAKIVQAVREQSGNADREIHIHYEDQRENEWKSVFNHALGITQVTDAHGKILPTLRPDESSGVFVSACGIGFHEQAFPSKSIDLGLSFTAMHWLSQAPNSLLGHPAMHASQSPTPPEAERLQAAQDWNRILQARAKELRPGGRLVIANFCKSKEGYFLGNTDVGANMWESFQICWDQLAREGLIDEEERLAVSFPNYYRSSQECIDGVDKVDGLKVIECFEKIVRCPYREAWNDGNVEDRTAREQAAWFVPTTRTWSESTFKNALKPHQNKNAIMERFWSNYVDLVTEDPSKHGMDYVHTYLVIEKS</sequence>
<dbReference type="GO" id="GO:0032259">
    <property type="term" value="P:methylation"/>
    <property type="evidence" value="ECO:0007669"/>
    <property type="project" value="UniProtKB-KW"/>
</dbReference>
<evidence type="ECO:0000313" key="2">
    <source>
        <dbReference type="EMBL" id="KAG7344505.1"/>
    </source>
</evidence>
<keyword evidence="2" id="KW-0808">Transferase</keyword>
<name>A0A9K3KJP9_9STRA</name>
<reference evidence="2" key="2">
    <citation type="submission" date="2021-04" db="EMBL/GenBank/DDBJ databases">
        <authorList>
            <person name="Podell S."/>
        </authorList>
    </citation>
    <scope>NUCLEOTIDE SEQUENCE</scope>
    <source>
        <strain evidence="2">Hildebrandi</strain>
    </source>
</reference>
<keyword evidence="3" id="KW-1185">Reference proteome</keyword>